<keyword evidence="2" id="KW-0472">Membrane</keyword>
<keyword evidence="4" id="KW-1185">Reference proteome</keyword>
<accession>A0A4R8ZTN5</accession>
<dbReference type="EMBL" id="SOHE01000088">
    <property type="protein sequence ID" value="TFD45125.1"/>
    <property type="molecule type" value="Genomic_DNA"/>
</dbReference>
<feature type="transmembrane region" description="Helical" evidence="2">
    <location>
        <begin position="37"/>
        <end position="55"/>
    </location>
</feature>
<protein>
    <submittedName>
        <fullName evidence="3">Uncharacterized protein</fullName>
    </submittedName>
</protein>
<dbReference type="Proteomes" id="UP000297447">
    <property type="component" value="Unassembled WGS sequence"/>
</dbReference>
<dbReference type="RefSeq" id="WP_134521114.1">
    <property type="nucleotide sequence ID" value="NZ_SOHE01000088.1"/>
</dbReference>
<feature type="transmembrane region" description="Helical" evidence="2">
    <location>
        <begin position="61"/>
        <end position="86"/>
    </location>
</feature>
<keyword evidence="2" id="KW-1133">Transmembrane helix</keyword>
<feature type="transmembrane region" description="Helical" evidence="2">
    <location>
        <begin position="146"/>
        <end position="164"/>
    </location>
</feature>
<organism evidence="3 4">
    <name type="scientific">Cryobacterium frigoriphilum</name>
    <dbReference type="NCBI Taxonomy" id="1259150"/>
    <lineage>
        <taxon>Bacteria</taxon>
        <taxon>Bacillati</taxon>
        <taxon>Actinomycetota</taxon>
        <taxon>Actinomycetes</taxon>
        <taxon>Micrococcales</taxon>
        <taxon>Microbacteriaceae</taxon>
        <taxon>Cryobacterium</taxon>
    </lineage>
</organism>
<sequence>MDSVPHEKMPMNGENDAADATSAQSPGPVSAPRWGDWLPMIFAPVGLLVVAFLFVSSPLVFGALVLGMVMIGGACTYGVVAVIVITRRRIVIPRRMLTLTAGETAALPAIATFRTVPQRLTLTLNVALLINLVLVALFVWTQDGTAQVYGFGAFTEVAAIALIVTNARWAYPRRFIIGEHQALAERSGAWRIIRLNRVLSYIVWIAYIGVAAGLLAVPAMLA</sequence>
<evidence type="ECO:0000256" key="1">
    <source>
        <dbReference type="SAM" id="MobiDB-lite"/>
    </source>
</evidence>
<gene>
    <name evidence="3" type="ORF">E3T55_19040</name>
</gene>
<feature type="transmembrane region" description="Helical" evidence="2">
    <location>
        <begin position="122"/>
        <end position="140"/>
    </location>
</feature>
<evidence type="ECO:0000313" key="4">
    <source>
        <dbReference type="Proteomes" id="UP000297447"/>
    </source>
</evidence>
<feature type="transmembrane region" description="Helical" evidence="2">
    <location>
        <begin position="198"/>
        <end position="221"/>
    </location>
</feature>
<evidence type="ECO:0000313" key="3">
    <source>
        <dbReference type="EMBL" id="TFD45125.1"/>
    </source>
</evidence>
<keyword evidence="2" id="KW-0812">Transmembrane</keyword>
<dbReference type="AlphaFoldDB" id="A0A4R8ZTN5"/>
<name>A0A4R8ZTN5_9MICO</name>
<evidence type="ECO:0000256" key="2">
    <source>
        <dbReference type="SAM" id="Phobius"/>
    </source>
</evidence>
<proteinExistence type="predicted"/>
<dbReference type="OrthoDB" id="5007275at2"/>
<comment type="caution">
    <text evidence="3">The sequence shown here is derived from an EMBL/GenBank/DDBJ whole genome shotgun (WGS) entry which is preliminary data.</text>
</comment>
<reference evidence="3 4" key="1">
    <citation type="submission" date="2019-03" db="EMBL/GenBank/DDBJ databases">
        <title>Genomics of glacier-inhabiting Cryobacterium strains.</title>
        <authorList>
            <person name="Liu Q."/>
            <person name="Xin Y.-H."/>
        </authorList>
    </citation>
    <scope>NUCLEOTIDE SEQUENCE [LARGE SCALE GENOMIC DNA]</scope>
    <source>
        <strain evidence="3 4">Hh14</strain>
    </source>
</reference>
<feature type="region of interest" description="Disordered" evidence="1">
    <location>
        <begin position="1"/>
        <end position="28"/>
    </location>
</feature>